<protein>
    <submittedName>
        <fullName evidence="1">Uncharacterized protein</fullName>
    </submittedName>
</protein>
<name>A0AAQ3MME5_VIGMU</name>
<reference evidence="1 2" key="1">
    <citation type="journal article" date="2023" name="Life. Sci Alliance">
        <title>Evolutionary insights into 3D genome organization and epigenetic landscape of Vigna mungo.</title>
        <authorList>
            <person name="Junaid A."/>
            <person name="Singh B."/>
            <person name="Bhatia S."/>
        </authorList>
    </citation>
    <scope>NUCLEOTIDE SEQUENCE [LARGE SCALE GENOMIC DNA]</scope>
    <source>
        <strain evidence="1">Urdbean</strain>
    </source>
</reference>
<gene>
    <name evidence="1" type="ORF">V8G54_032930</name>
</gene>
<dbReference type="EMBL" id="CP144691">
    <property type="protein sequence ID" value="WVY93842.1"/>
    <property type="molecule type" value="Genomic_DNA"/>
</dbReference>
<accession>A0AAQ3MME5</accession>
<proteinExistence type="predicted"/>
<dbReference type="Proteomes" id="UP001374535">
    <property type="component" value="Chromosome 10"/>
</dbReference>
<keyword evidence="2" id="KW-1185">Reference proteome</keyword>
<sequence length="150" mass="16781">MDRSIKAHSGGAFIVILAFGRQQLKLPVGAYGSWLEHYGHFVDFDELLGHGRVLQELLGHGQSIKSTGKFSRNSWVTDNQSRLLGSSPGTPGSRTINHVYWEVLQELLGHGWSILSTGKFSRNSWVTDNQSRLLGGRRCWKHTKTVVIPQ</sequence>
<evidence type="ECO:0000313" key="2">
    <source>
        <dbReference type="Proteomes" id="UP001374535"/>
    </source>
</evidence>
<organism evidence="1 2">
    <name type="scientific">Vigna mungo</name>
    <name type="common">Black gram</name>
    <name type="synonym">Phaseolus mungo</name>
    <dbReference type="NCBI Taxonomy" id="3915"/>
    <lineage>
        <taxon>Eukaryota</taxon>
        <taxon>Viridiplantae</taxon>
        <taxon>Streptophyta</taxon>
        <taxon>Embryophyta</taxon>
        <taxon>Tracheophyta</taxon>
        <taxon>Spermatophyta</taxon>
        <taxon>Magnoliopsida</taxon>
        <taxon>eudicotyledons</taxon>
        <taxon>Gunneridae</taxon>
        <taxon>Pentapetalae</taxon>
        <taxon>rosids</taxon>
        <taxon>fabids</taxon>
        <taxon>Fabales</taxon>
        <taxon>Fabaceae</taxon>
        <taxon>Papilionoideae</taxon>
        <taxon>50 kb inversion clade</taxon>
        <taxon>NPAAA clade</taxon>
        <taxon>indigoferoid/millettioid clade</taxon>
        <taxon>Phaseoleae</taxon>
        <taxon>Vigna</taxon>
    </lineage>
</organism>
<evidence type="ECO:0000313" key="1">
    <source>
        <dbReference type="EMBL" id="WVY93842.1"/>
    </source>
</evidence>
<dbReference type="AlphaFoldDB" id="A0AAQ3MME5"/>